<evidence type="ECO:0000313" key="2">
    <source>
        <dbReference type="EMBL" id="SDK84306.1"/>
    </source>
</evidence>
<evidence type="ECO:0000256" key="1">
    <source>
        <dbReference type="SAM" id="MobiDB-lite"/>
    </source>
</evidence>
<reference evidence="3" key="1">
    <citation type="submission" date="2016-10" db="EMBL/GenBank/DDBJ databases">
        <authorList>
            <person name="Varghese N."/>
            <person name="Submissions S."/>
        </authorList>
    </citation>
    <scope>NUCLEOTIDE SEQUENCE [LARGE SCALE GENOMIC DNA]</scope>
    <source>
        <strain evidence="3">CGMCC 1.10789</strain>
    </source>
</reference>
<keyword evidence="3" id="KW-1185">Reference proteome</keyword>
<proteinExistence type="predicted"/>
<evidence type="ECO:0000313" key="3">
    <source>
        <dbReference type="Proteomes" id="UP000199328"/>
    </source>
</evidence>
<accession>A0A1G9F7D9</accession>
<sequence length="59" mass="6132">MRPPGGGRAHARAASRAPGGMKSSERTALYNGSSVVALISSIDRSAVTLKIFTSEISAW</sequence>
<gene>
    <name evidence="2" type="ORF">SAMN05216257_10572</name>
</gene>
<organism evidence="2 3">
    <name type="scientific">Meinhardsimonia xiamenensis</name>
    <dbReference type="NCBI Taxonomy" id="990712"/>
    <lineage>
        <taxon>Bacteria</taxon>
        <taxon>Pseudomonadati</taxon>
        <taxon>Pseudomonadota</taxon>
        <taxon>Alphaproteobacteria</taxon>
        <taxon>Rhodobacterales</taxon>
        <taxon>Paracoccaceae</taxon>
        <taxon>Meinhardsimonia</taxon>
    </lineage>
</organism>
<feature type="region of interest" description="Disordered" evidence="1">
    <location>
        <begin position="1"/>
        <end position="25"/>
    </location>
</feature>
<dbReference type="AlphaFoldDB" id="A0A1G9F7D9"/>
<protein>
    <submittedName>
        <fullName evidence="2">Uncharacterized protein</fullName>
    </submittedName>
</protein>
<name>A0A1G9F7D9_9RHOB</name>
<dbReference type="EMBL" id="FNFV01000005">
    <property type="protein sequence ID" value="SDK84306.1"/>
    <property type="molecule type" value="Genomic_DNA"/>
</dbReference>
<dbReference type="Proteomes" id="UP000199328">
    <property type="component" value="Unassembled WGS sequence"/>
</dbReference>